<dbReference type="Pfam" id="PF00561">
    <property type="entry name" value="Abhydrolase_1"/>
    <property type="match status" value="1"/>
</dbReference>
<dbReference type="OrthoDB" id="1490177at2"/>
<comment type="caution">
    <text evidence="2">The sequence shown here is derived from an EMBL/GenBank/DDBJ whole genome shotgun (WGS) entry which is preliminary data.</text>
</comment>
<evidence type="ECO:0000313" key="2">
    <source>
        <dbReference type="EMBL" id="TDO22725.1"/>
    </source>
</evidence>
<sequence>MKILKQIIAEIKSAKDEDTDQLQDLILRYICYAPKMPLRVFQENLLERAEITKLRVHDEYFSGQELTFQAFKWGKGSRKILLTHGWGSKAADLSDIIVALEQIGDVEIIAFDAPGNGVSEGKLSSLLLFAESVKAIVAHHGIPEVTIGHSLGATANIIAMQQLGIHPKQIISIAPLIDLGKNFEASMDAIDIPKDSQNAFFQSFEERFKKPVSNYNLVDWSAFTTESSKHWVAYDENDLISPYLYMNTFLNSNSFIESTNYIGAGHERIIKSPIMIQDMLKNLS</sequence>
<dbReference type="Gene3D" id="3.40.50.1820">
    <property type="entry name" value="alpha/beta hydrolase"/>
    <property type="match status" value="1"/>
</dbReference>
<evidence type="ECO:0000313" key="3">
    <source>
        <dbReference type="Proteomes" id="UP000295499"/>
    </source>
</evidence>
<dbReference type="Proteomes" id="UP000295499">
    <property type="component" value="Unassembled WGS sequence"/>
</dbReference>
<accession>A0A4R6IL97</accession>
<organism evidence="2 3">
    <name type="scientific">Pedobacter duraquae</name>
    <dbReference type="NCBI Taxonomy" id="425511"/>
    <lineage>
        <taxon>Bacteria</taxon>
        <taxon>Pseudomonadati</taxon>
        <taxon>Bacteroidota</taxon>
        <taxon>Sphingobacteriia</taxon>
        <taxon>Sphingobacteriales</taxon>
        <taxon>Sphingobacteriaceae</taxon>
        <taxon>Pedobacter</taxon>
    </lineage>
</organism>
<name>A0A4R6IL97_9SPHI</name>
<dbReference type="AlphaFoldDB" id="A0A4R6IL97"/>
<keyword evidence="3" id="KW-1185">Reference proteome</keyword>
<dbReference type="GO" id="GO:0016787">
    <property type="term" value="F:hydrolase activity"/>
    <property type="evidence" value="ECO:0007669"/>
    <property type="project" value="UniProtKB-KW"/>
</dbReference>
<protein>
    <submittedName>
        <fullName evidence="2">Alpha/beta hydrolase family protein</fullName>
    </submittedName>
</protein>
<reference evidence="2 3" key="1">
    <citation type="submission" date="2019-03" db="EMBL/GenBank/DDBJ databases">
        <title>Genomic Encyclopedia of Archaeal and Bacterial Type Strains, Phase II (KMG-II): from individual species to whole genera.</title>
        <authorList>
            <person name="Goeker M."/>
        </authorList>
    </citation>
    <scope>NUCLEOTIDE SEQUENCE [LARGE SCALE GENOMIC DNA]</scope>
    <source>
        <strain evidence="2 3">DSM 19034</strain>
    </source>
</reference>
<dbReference type="RefSeq" id="WP_133554331.1">
    <property type="nucleotide sequence ID" value="NZ_SNWM01000002.1"/>
</dbReference>
<feature type="domain" description="AB hydrolase-1" evidence="1">
    <location>
        <begin position="80"/>
        <end position="184"/>
    </location>
</feature>
<dbReference type="EMBL" id="SNWM01000002">
    <property type="protein sequence ID" value="TDO22725.1"/>
    <property type="molecule type" value="Genomic_DNA"/>
</dbReference>
<gene>
    <name evidence="2" type="ORF">CLV32_1708</name>
</gene>
<dbReference type="SUPFAM" id="SSF53474">
    <property type="entry name" value="alpha/beta-Hydrolases"/>
    <property type="match status" value="1"/>
</dbReference>
<evidence type="ECO:0000259" key="1">
    <source>
        <dbReference type="Pfam" id="PF00561"/>
    </source>
</evidence>
<proteinExistence type="predicted"/>
<keyword evidence="2" id="KW-0378">Hydrolase</keyword>
<dbReference type="InterPro" id="IPR029058">
    <property type="entry name" value="AB_hydrolase_fold"/>
</dbReference>
<dbReference type="InterPro" id="IPR000073">
    <property type="entry name" value="AB_hydrolase_1"/>
</dbReference>